<dbReference type="InterPro" id="IPR023620">
    <property type="entry name" value="SmpB"/>
</dbReference>
<dbReference type="GO" id="GO:0005829">
    <property type="term" value="C:cytosol"/>
    <property type="evidence" value="ECO:0007669"/>
    <property type="project" value="TreeGrafter"/>
</dbReference>
<dbReference type="GO" id="GO:0003723">
    <property type="term" value="F:RNA binding"/>
    <property type="evidence" value="ECO:0007669"/>
    <property type="project" value="UniProtKB-UniRule"/>
</dbReference>
<evidence type="ECO:0000256" key="1">
    <source>
        <dbReference type="ARBA" id="ARBA00022490"/>
    </source>
</evidence>
<dbReference type="Proteomes" id="UP000179266">
    <property type="component" value="Unassembled WGS sequence"/>
</dbReference>
<comment type="subcellular location">
    <subcellularLocation>
        <location evidence="3">Cytoplasm</location>
    </subcellularLocation>
    <text evidence="3">The tmRNA-SmpB complex associates with stalled 70S ribosomes.</text>
</comment>
<gene>
    <name evidence="3" type="primary">smpB</name>
    <name evidence="4" type="ORF">A2161_15520</name>
</gene>
<comment type="caution">
    <text evidence="4">The sequence shown here is derived from an EMBL/GenBank/DDBJ whole genome shotgun (WGS) entry which is preliminary data.</text>
</comment>
<dbReference type="SUPFAM" id="SSF74982">
    <property type="entry name" value="Small protein B (SmpB)"/>
    <property type="match status" value="1"/>
</dbReference>
<evidence type="ECO:0000256" key="2">
    <source>
        <dbReference type="ARBA" id="ARBA00022884"/>
    </source>
</evidence>
<evidence type="ECO:0000256" key="3">
    <source>
        <dbReference type="HAMAP-Rule" id="MF_00023"/>
    </source>
</evidence>
<dbReference type="GO" id="GO:0070929">
    <property type="term" value="P:trans-translation"/>
    <property type="evidence" value="ECO:0007669"/>
    <property type="project" value="UniProtKB-UniRule"/>
</dbReference>
<keyword evidence="2 3" id="KW-0694">RNA-binding</keyword>
<protein>
    <recommendedName>
        <fullName evidence="3">SsrA-binding protein</fullName>
    </recommendedName>
    <alternativeName>
        <fullName evidence="3">Small protein B</fullName>
    </alternativeName>
</protein>
<organism evidence="4 5">
    <name type="scientific">Candidatus Schekmanbacteria bacterium RBG_13_48_7</name>
    <dbReference type="NCBI Taxonomy" id="1817878"/>
    <lineage>
        <taxon>Bacteria</taxon>
        <taxon>Candidatus Schekmaniibacteriota</taxon>
    </lineage>
</organism>
<dbReference type="PROSITE" id="PS01317">
    <property type="entry name" value="SSRP"/>
    <property type="match status" value="1"/>
</dbReference>
<dbReference type="InterPro" id="IPR000037">
    <property type="entry name" value="SsrA-bd_prot"/>
</dbReference>
<proteinExistence type="inferred from homology"/>
<evidence type="ECO:0000313" key="4">
    <source>
        <dbReference type="EMBL" id="OGL43110.1"/>
    </source>
</evidence>
<dbReference type="EMBL" id="MGDD01000291">
    <property type="protein sequence ID" value="OGL43110.1"/>
    <property type="molecule type" value="Genomic_DNA"/>
</dbReference>
<dbReference type="AlphaFoldDB" id="A0A1F7RP77"/>
<keyword evidence="1 3" id="KW-0963">Cytoplasm</keyword>
<dbReference type="Pfam" id="PF01668">
    <property type="entry name" value="SmpB"/>
    <property type="match status" value="1"/>
</dbReference>
<name>A0A1F7RP77_9BACT</name>
<comment type="function">
    <text evidence="3">Required for rescue of stalled ribosomes mediated by trans-translation. Binds to transfer-messenger RNA (tmRNA), required for stable association of tmRNA with ribosomes. tmRNA and SmpB together mimic tRNA shape, replacing the anticodon stem-loop with SmpB. tmRNA is encoded by the ssrA gene; the 2 termini fold to resemble tRNA(Ala) and it encodes a 'tag peptide', a short internal open reading frame. During trans-translation Ala-aminoacylated tmRNA acts like a tRNA, entering the A-site of stalled ribosomes, displacing the stalled mRNA. The ribosome then switches to translate the ORF on the tmRNA; the nascent peptide is terminated with the 'tag peptide' encoded by the tmRNA and targeted for degradation. The ribosome is freed to recommence translation, which seems to be the essential function of trans-translation.</text>
</comment>
<dbReference type="InterPro" id="IPR020081">
    <property type="entry name" value="SsrA-bd_prot_CS"/>
</dbReference>
<dbReference type="Gene3D" id="2.40.280.10">
    <property type="match status" value="1"/>
</dbReference>
<dbReference type="CDD" id="cd09294">
    <property type="entry name" value="SmpB"/>
    <property type="match status" value="1"/>
</dbReference>
<accession>A0A1F7RP77</accession>
<sequence>MREKGQKIISVNKKARQLYEVVETYEAGMVLLGTEVKSMRDGRVNIKDSYAQIRDAEVFLLKCHISPYAQAYFGNHEPERERKLLLKKQEIKKLVGKVVEKGFTLIPMKIYFKNGLAKVEIALAKGKKVYDRRKEIQDRDMKRDVERSLKERYR</sequence>
<dbReference type="PANTHER" id="PTHR30308:SF2">
    <property type="entry name" value="SSRA-BINDING PROTEIN"/>
    <property type="match status" value="1"/>
</dbReference>
<dbReference type="PANTHER" id="PTHR30308">
    <property type="entry name" value="TMRNA-BINDING COMPONENT OF TRANS-TRANSLATION TAGGING COMPLEX"/>
    <property type="match status" value="1"/>
</dbReference>
<reference evidence="4 5" key="1">
    <citation type="journal article" date="2016" name="Nat. Commun.">
        <title>Thousands of microbial genomes shed light on interconnected biogeochemical processes in an aquifer system.</title>
        <authorList>
            <person name="Anantharaman K."/>
            <person name="Brown C.T."/>
            <person name="Hug L.A."/>
            <person name="Sharon I."/>
            <person name="Castelle C.J."/>
            <person name="Probst A.J."/>
            <person name="Thomas B.C."/>
            <person name="Singh A."/>
            <person name="Wilkins M.J."/>
            <person name="Karaoz U."/>
            <person name="Brodie E.L."/>
            <person name="Williams K.H."/>
            <person name="Hubbard S.S."/>
            <person name="Banfield J.F."/>
        </authorList>
    </citation>
    <scope>NUCLEOTIDE SEQUENCE [LARGE SCALE GENOMIC DNA]</scope>
</reference>
<comment type="similarity">
    <text evidence="3">Belongs to the SmpB family.</text>
</comment>
<dbReference type="HAMAP" id="MF_00023">
    <property type="entry name" value="SmpB"/>
    <property type="match status" value="1"/>
</dbReference>
<evidence type="ECO:0000313" key="5">
    <source>
        <dbReference type="Proteomes" id="UP000179266"/>
    </source>
</evidence>
<dbReference type="NCBIfam" id="NF003843">
    <property type="entry name" value="PRK05422.1"/>
    <property type="match status" value="1"/>
</dbReference>
<dbReference type="GO" id="GO:0070930">
    <property type="term" value="P:trans-translation-dependent protein tagging"/>
    <property type="evidence" value="ECO:0007669"/>
    <property type="project" value="TreeGrafter"/>
</dbReference>
<dbReference type="NCBIfam" id="TIGR00086">
    <property type="entry name" value="smpB"/>
    <property type="match status" value="1"/>
</dbReference>